<keyword evidence="4" id="KW-1185">Reference proteome</keyword>
<dbReference type="AlphaFoldDB" id="A0A9N8DW28"/>
<feature type="domain" description="O-acyltransferase WSD1-like N-terminal" evidence="2">
    <location>
        <begin position="165"/>
        <end position="264"/>
    </location>
</feature>
<dbReference type="OrthoDB" id="192440at2759"/>
<feature type="transmembrane region" description="Helical" evidence="1">
    <location>
        <begin position="12"/>
        <end position="29"/>
    </location>
</feature>
<dbReference type="Gene3D" id="3.30.559.10">
    <property type="entry name" value="Chloramphenicol acetyltransferase-like domain"/>
    <property type="match status" value="1"/>
</dbReference>
<dbReference type="Pfam" id="PF03007">
    <property type="entry name" value="WS_DGAT_cat"/>
    <property type="match status" value="1"/>
</dbReference>
<comment type="caution">
    <text evidence="3">The sequence shown here is derived from an EMBL/GenBank/DDBJ whole genome shotgun (WGS) entry which is preliminary data.</text>
</comment>
<evidence type="ECO:0000256" key="1">
    <source>
        <dbReference type="SAM" id="Phobius"/>
    </source>
</evidence>
<evidence type="ECO:0000313" key="3">
    <source>
        <dbReference type="EMBL" id="CAB9509811.1"/>
    </source>
</evidence>
<sequence length="459" mass="50768">MPSEDQQYHPVAAAVLVCSLATTLLFWAGKKKHAKAAMKADPNEVVVELLGVEKVLAGGGGGDNATSTLTWFQGDYSQVVDSLRERTGKILELNPWLAGRIEKRKEKNGAYALVYSTAKQASDLLATHFCCHESNELLSRDIPFDQLGAKCSELDLYVKVGPTLPLWRVHVIPCHKDPHQKFAVVVSISHALSDGHTFYRLHNMLLNSKETIEALQVERILTTEQEQIKVMGGEPEQKILQSAGFIVNCVYGVLHSLCTKTKTVGKMHLIHPQGMEEAKKQAAKVNNDVEFVSSNDVITSWFLQNCRCKFGMMALNFRGGRIAGHTETHAGNYENVICYRPQDSATPALIRQSIQPPIFRRRVTNQEPLPGFWGQASGSFAIATNWASFAKPCFLGTDCHEEFHMPLYDLSKLIPSTMVILVIFRAGPRGLGILYGGSEAKVADLQKAVPFLHSEQLLS</sequence>
<dbReference type="GO" id="GO:0045017">
    <property type="term" value="P:glycerolipid biosynthetic process"/>
    <property type="evidence" value="ECO:0007669"/>
    <property type="project" value="InterPro"/>
</dbReference>
<gene>
    <name evidence="3" type="ORF">SEMRO_406_G136390.1</name>
</gene>
<keyword evidence="1" id="KW-0472">Membrane</keyword>
<reference evidence="3" key="1">
    <citation type="submission" date="2020-06" db="EMBL/GenBank/DDBJ databases">
        <authorList>
            <consortium name="Plant Systems Biology data submission"/>
        </authorList>
    </citation>
    <scope>NUCLEOTIDE SEQUENCE</scope>
    <source>
        <strain evidence="3">D6</strain>
    </source>
</reference>
<keyword evidence="1" id="KW-0812">Transmembrane</keyword>
<dbReference type="InterPro" id="IPR023213">
    <property type="entry name" value="CAT-like_dom_sf"/>
</dbReference>
<keyword evidence="1" id="KW-1133">Transmembrane helix</keyword>
<dbReference type="InterPro" id="IPR004255">
    <property type="entry name" value="O-acyltransferase_WSD1_N"/>
</dbReference>
<dbReference type="Proteomes" id="UP001153069">
    <property type="component" value="Unassembled WGS sequence"/>
</dbReference>
<dbReference type="GO" id="GO:0004144">
    <property type="term" value="F:diacylglycerol O-acyltransferase activity"/>
    <property type="evidence" value="ECO:0007669"/>
    <property type="project" value="InterPro"/>
</dbReference>
<evidence type="ECO:0000259" key="2">
    <source>
        <dbReference type="Pfam" id="PF03007"/>
    </source>
</evidence>
<name>A0A9N8DW28_9STRA</name>
<protein>
    <recommendedName>
        <fullName evidence="2">O-acyltransferase WSD1-like N-terminal domain-containing protein</fullName>
    </recommendedName>
</protein>
<organism evidence="3 4">
    <name type="scientific">Seminavis robusta</name>
    <dbReference type="NCBI Taxonomy" id="568900"/>
    <lineage>
        <taxon>Eukaryota</taxon>
        <taxon>Sar</taxon>
        <taxon>Stramenopiles</taxon>
        <taxon>Ochrophyta</taxon>
        <taxon>Bacillariophyta</taxon>
        <taxon>Bacillariophyceae</taxon>
        <taxon>Bacillariophycidae</taxon>
        <taxon>Naviculales</taxon>
        <taxon>Naviculaceae</taxon>
        <taxon>Seminavis</taxon>
    </lineage>
</organism>
<dbReference type="EMBL" id="CAICTM010000405">
    <property type="protein sequence ID" value="CAB9509811.1"/>
    <property type="molecule type" value="Genomic_DNA"/>
</dbReference>
<proteinExistence type="predicted"/>
<accession>A0A9N8DW28</accession>
<evidence type="ECO:0000313" key="4">
    <source>
        <dbReference type="Proteomes" id="UP001153069"/>
    </source>
</evidence>